<dbReference type="EMBL" id="CP001874">
    <property type="protein sequence ID" value="ADG89682.1"/>
    <property type="molecule type" value="Genomic_DNA"/>
</dbReference>
<proteinExistence type="predicted"/>
<keyword evidence="2" id="KW-0732">Signal</keyword>
<organism evidence="3 4">
    <name type="scientific">Thermobispora bispora (strain ATCC 19993 / DSM 43833 / CBS 139.67 / JCM 10125 / KCTC 9307 / NBRC 14880 / R51)</name>
    <dbReference type="NCBI Taxonomy" id="469371"/>
    <lineage>
        <taxon>Bacteria</taxon>
        <taxon>Bacillati</taxon>
        <taxon>Actinomycetota</taxon>
        <taxon>Actinomycetes</taxon>
        <taxon>Streptosporangiales</taxon>
        <taxon>Streptosporangiaceae</taxon>
        <taxon>Thermobispora</taxon>
    </lineage>
</organism>
<dbReference type="KEGG" id="tbi:Tbis_2984"/>
<feature type="compositionally biased region" description="Basic and acidic residues" evidence="1">
    <location>
        <begin position="122"/>
        <end position="141"/>
    </location>
</feature>
<feature type="signal peptide" evidence="2">
    <location>
        <begin position="1"/>
        <end position="23"/>
    </location>
</feature>
<dbReference type="OrthoDB" id="3537793at2"/>
<protein>
    <submittedName>
        <fullName evidence="3">Uncharacterized protein</fullName>
    </submittedName>
</protein>
<name>D6Y7H1_THEBD</name>
<evidence type="ECO:0000313" key="4">
    <source>
        <dbReference type="Proteomes" id="UP000006640"/>
    </source>
</evidence>
<accession>D6Y7H1</accession>
<gene>
    <name evidence="3" type="ordered locus">Tbis_2984</name>
</gene>
<evidence type="ECO:0000256" key="2">
    <source>
        <dbReference type="SAM" id="SignalP"/>
    </source>
</evidence>
<keyword evidence="4" id="KW-1185">Reference proteome</keyword>
<reference evidence="3 4" key="1">
    <citation type="submission" date="2010-01" db="EMBL/GenBank/DDBJ databases">
        <title>The complete genome of Thermobispora bispora DSM 43833.</title>
        <authorList>
            <consortium name="US DOE Joint Genome Institute (JGI-PGF)"/>
            <person name="Lucas S."/>
            <person name="Copeland A."/>
            <person name="Lapidus A."/>
            <person name="Glavina del Rio T."/>
            <person name="Dalin E."/>
            <person name="Tice H."/>
            <person name="Bruce D."/>
            <person name="Goodwin L."/>
            <person name="Pitluck S."/>
            <person name="Kyrpides N."/>
            <person name="Mavromatis K."/>
            <person name="Ivanova N."/>
            <person name="Mikhailova N."/>
            <person name="Chertkov O."/>
            <person name="Brettin T."/>
            <person name="Detter J.C."/>
            <person name="Han C."/>
            <person name="Larimer F."/>
            <person name="Land M."/>
            <person name="Hauser L."/>
            <person name="Markowitz V."/>
            <person name="Cheng J.-F."/>
            <person name="Hugenholtz P."/>
            <person name="Woyke T."/>
            <person name="Wu D."/>
            <person name="Jando M."/>
            <person name="Schneider S."/>
            <person name="Klenk H.-P."/>
            <person name="Eisen J.A."/>
        </authorList>
    </citation>
    <scope>NUCLEOTIDE SEQUENCE [LARGE SCALE GENOMIC DNA]</scope>
    <source>
        <strain evidence="4">ATCC 19993 / DSM 43833 / CBS 139.67 / JCM 10125 / KCTC 9307 / NBRC 14880 / R51</strain>
    </source>
</reference>
<dbReference type="AlphaFoldDB" id="D6Y7H1"/>
<dbReference type="HOGENOM" id="CLU_1538343_0_0_11"/>
<feature type="compositionally biased region" description="Basic residues" evidence="1">
    <location>
        <begin position="53"/>
        <end position="66"/>
    </location>
</feature>
<feature type="chain" id="PRO_5039089552" evidence="2">
    <location>
        <begin position="24"/>
        <end position="172"/>
    </location>
</feature>
<feature type="region of interest" description="Disordered" evidence="1">
    <location>
        <begin position="53"/>
        <end position="75"/>
    </location>
</feature>
<sequence>MPKVNKFVGVLAMSAALTGGAVALGTAATTVAADAATVSAVQMQNPHAFVLKRKKKGAKKKNKNKQWQREQQHQKQNQFLLRDFTLVLTPFQKSENDSRALPYNWQYGQTQSIPWSQQRSFVENENKPRDEQRTKVKPEQEIEREQVLLTPTTTPGTPIPAVTVTVTASPIT</sequence>
<evidence type="ECO:0000313" key="3">
    <source>
        <dbReference type="EMBL" id="ADG89682.1"/>
    </source>
</evidence>
<evidence type="ECO:0000256" key="1">
    <source>
        <dbReference type="SAM" id="MobiDB-lite"/>
    </source>
</evidence>
<dbReference type="Proteomes" id="UP000006640">
    <property type="component" value="Chromosome"/>
</dbReference>
<dbReference type="RefSeq" id="WP_013133215.1">
    <property type="nucleotide sequence ID" value="NC_014165.1"/>
</dbReference>
<feature type="region of interest" description="Disordered" evidence="1">
    <location>
        <begin position="116"/>
        <end position="141"/>
    </location>
</feature>
<dbReference type="eggNOG" id="COG1680">
    <property type="taxonomic scope" value="Bacteria"/>
</dbReference>